<proteinExistence type="predicted"/>
<dbReference type="RefSeq" id="WP_407991978.1">
    <property type="nucleotide sequence ID" value="NZ_AP035881.2"/>
</dbReference>
<sequence length="185" mass="21260">MRYCDDFVVLSPTRQRAEQARELAAELLGELGMRLHPEKSGIVCLTRGGQGFDFLGFHHRKVESWKWRDRFYLQRWPSARALGVLRDKVRAATSRSRTERPVAAVVADLNPVLRGWAAYFRNGNSGQKFNAVDGYVHERLAIFASRKHGRAGRNWTTRYTYGWITRLGVYRLTGNVRRAAVHASR</sequence>
<organism evidence="2">
    <name type="scientific">Kitasatospora sp. CMC57</name>
    <dbReference type="NCBI Taxonomy" id="3231513"/>
    <lineage>
        <taxon>Bacteria</taxon>
        <taxon>Bacillati</taxon>
        <taxon>Actinomycetota</taxon>
        <taxon>Actinomycetes</taxon>
        <taxon>Kitasatosporales</taxon>
        <taxon>Streptomycetaceae</taxon>
        <taxon>Kitasatospora</taxon>
    </lineage>
</organism>
<reference evidence="2" key="1">
    <citation type="submission" date="2024-07" db="EMBL/GenBank/DDBJ databases">
        <title>Complete genome sequences of cellulolytic bacteria, Kitasatospora sp. CMC57 and Streptomyces sp. CMC78, isolated from Japanese agricultural soil.</title>
        <authorList>
            <person name="Hashimoto T."/>
            <person name="Ito M."/>
            <person name="Iwamoto M."/>
            <person name="Fukahori D."/>
            <person name="Shoda T."/>
            <person name="Sakoda M."/>
            <person name="Morohoshi T."/>
            <person name="Mitsuboshi M."/>
            <person name="Nishizawa T."/>
        </authorList>
    </citation>
    <scope>NUCLEOTIDE SEQUENCE</scope>
    <source>
        <strain evidence="2">CMC57</strain>
    </source>
</reference>
<dbReference type="PROSITE" id="PS50878">
    <property type="entry name" value="RT_POL"/>
    <property type="match status" value="1"/>
</dbReference>
<dbReference type="Pfam" id="PF08388">
    <property type="entry name" value="GIIM"/>
    <property type="match status" value="1"/>
</dbReference>
<protein>
    <recommendedName>
        <fullName evidence="1">Reverse transcriptase domain-containing protein</fullName>
    </recommendedName>
</protein>
<dbReference type="AlphaFoldDB" id="A0AB33K377"/>
<evidence type="ECO:0000259" key="1">
    <source>
        <dbReference type="PROSITE" id="PS50878"/>
    </source>
</evidence>
<accession>A0AB33K377</accession>
<dbReference type="InterPro" id="IPR000477">
    <property type="entry name" value="RT_dom"/>
</dbReference>
<feature type="domain" description="Reverse transcriptase" evidence="1">
    <location>
        <begin position="1"/>
        <end position="59"/>
    </location>
</feature>
<dbReference type="SUPFAM" id="SSF56672">
    <property type="entry name" value="DNA/RNA polymerases"/>
    <property type="match status" value="1"/>
</dbReference>
<dbReference type="InterPro" id="IPR043502">
    <property type="entry name" value="DNA/RNA_pol_sf"/>
</dbReference>
<name>A0AB33K377_9ACTN</name>
<evidence type="ECO:0000313" key="2">
    <source>
        <dbReference type="EMBL" id="BFP49941.1"/>
    </source>
</evidence>
<dbReference type="EMBL" id="AP035881">
    <property type="protein sequence ID" value="BFP49941.1"/>
    <property type="molecule type" value="Genomic_DNA"/>
</dbReference>
<gene>
    <name evidence="2" type="ORF">KCMC57_63090</name>
</gene>
<dbReference type="InterPro" id="IPR013597">
    <property type="entry name" value="Mat_intron_G2"/>
</dbReference>